<dbReference type="Proteomes" id="UP001372834">
    <property type="component" value="Unassembled WGS sequence"/>
</dbReference>
<evidence type="ECO:0000313" key="2">
    <source>
        <dbReference type="Proteomes" id="UP001372834"/>
    </source>
</evidence>
<evidence type="ECO:0000313" key="1">
    <source>
        <dbReference type="EMBL" id="KAK6645529.1"/>
    </source>
</evidence>
<dbReference type="AlphaFoldDB" id="A0AAN8SG26"/>
<organism evidence="1 2">
    <name type="scientific">Polyplax serrata</name>
    <name type="common">Common mouse louse</name>
    <dbReference type="NCBI Taxonomy" id="468196"/>
    <lineage>
        <taxon>Eukaryota</taxon>
        <taxon>Metazoa</taxon>
        <taxon>Ecdysozoa</taxon>
        <taxon>Arthropoda</taxon>
        <taxon>Hexapoda</taxon>
        <taxon>Insecta</taxon>
        <taxon>Pterygota</taxon>
        <taxon>Neoptera</taxon>
        <taxon>Paraneoptera</taxon>
        <taxon>Psocodea</taxon>
        <taxon>Troctomorpha</taxon>
        <taxon>Phthiraptera</taxon>
        <taxon>Anoplura</taxon>
        <taxon>Polyplacidae</taxon>
        <taxon>Polyplax</taxon>
    </lineage>
</organism>
<comment type="caution">
    <text evidence="1">The sequence shown here is derived from an EMBL/GenBank/DDBJ whole genome shotgun (WGS) entry which is preliminary data.</text>
</comment>
<name>A0AAN8SG26_POLSC</name>
<protein>
    <submittedName>
        <fullName evidence="1">Uncharacterized protein</fullName>
    </submittedName>
</protein>
<reference evidence="1 2" key="1">
    <citation type="submission" date="2023-10" db="EMBL/GenBank/DDBJ databases">
        <title>Genomes of two closely related lineages of the louse Polyplax serrata with different host specificities.</title>
        <authorList>
            <person name="Martinu J."/>
            <person name="Tarabai H."/>
            <person name="Stefka J."/>
            <person name="Hypsa V."/>
        </authorList>
    </citation>
    <scope>NUCLEOTIDE SEQUENCE [LARGE SCALE GENOMIC DNA]</scope>
    <source>
        <strain evidence="1">HR10_N</strain>
    </source>
</reference>
<accession>A0AAN8SG26</accession>
<proteinExistence type="predicted"/>
<sequence>MKSQHFFSGAHYNKKAAKICEHPGRYEREKPGRYDTGLTGFKKLRSIIRIHPMDSIEVKFFASQQWFLPSLRHQVSYLTTFGRVYQDSRFAPEVHHQDEIRRSSADRVT</sequence>
<dbReference type="EMBL" id="JAWJWE010000001">
    <property type="protein sequence ID" value="KAK6645529.1"/>
    <property type="molecule type" value="Genomic_DNA"/>
</dbReference>
<gene>
    <name evidence="1" type="ORF">RUM43_001806</name>
</gene>